<feature type="region of interest" description="Disordered" evidence="1">
    <location>
        <begin position="208"/>
        <end position="230"/>
    </location>
</feature>
<feature type="region of interest" description="Disordered" evidence="1">
    <location>
        <begin position="115"/>
        <end position="137"/>
    </location>
</feature>
<gene>
    <name evidence="2" type="primary">A07g501160.1_BraROA</name>
    <name evidence="2" type="ORF">IGI04_025716</name>
</gene>
<feature type="region of interest" description="Disordered" evidence="1">
    <location>
        <begin position="411"/>
        <end position="436"/>
    </location>
</feature>
<sequence>MADHCMIIAGEWKISGDGSWNFSIDKHQMSRIVTLSPSMTLLELQNNVLNEFFPNKQTRQEASLSYWPPNSKELATGISTPPVILTHDGSVCFFYRHFELQRGMNFLSQNPPPLLNRYSGPRPPASGLSPPSTAASKIPGFSLFPDDDLFGASPSKPSNTTTSPHSAPSKIRRFSLIDETVLCSDEMLEEMFKADSDNLPDSWQIDAEEEEVSGPDSPLPPGFEEVQPRGYDHDFWDPLIAKHLGGSDAEQVIAGIDVPKTAPHSIHTETSPAEQPTNQKPDPEDPTSHHHSFPHVYPNPMDTRTPQSVPSLHRRYPYGQTATPSAGEQPPQNPHGQSTFTPVGVHKSTTPHLQQMLLEDLRIDASYMKCHRAKGQATWIETYAGVIYPDAPIGDFPIPATITSVIMLPPQTRRPSGRPRDKRVASTGEIPAPKKKKLVPNKCGRCGGTGHNRTNCVRPI</sequence>
<feature type="compositionally biased region" description="Polar residues" evidence="1">
    <location>
        <begin position="268"/>
        <end position="280"/>
    </location>
</feature>
<comment type="caution">
    <text evidence="2">The sequence shown here is derived from an EMBL/GenBank/DDBJ whole genome shotgun (WGS) entry which is preliminary data.</text>
</comment>
<dbReference type="Proteomes" id="UP000823674">
    <property type="component" value="Chromosome A07"/>
</dbReference>
<evidence type="ECO:0008006" key="4">
    <source>
        <dbReference type="Google" id="ProtNLM"/>
    </source>
</evidence>
<feature type="region of interest" description="Disordered" evidence="1">
    <location>
        <begin position="149"/>
        <end position="170"/>
    </location>
</feature>
<protein>
    <recommendedName>
        <fullName evidence="4">CCHC-type domain-containing protein</fullName>
    </recommendedName>
</protein>
<reference evidence="2 3" key="1">
    <citation type="submission" date="2021-03" db="EMBL/GenBank/DDBJ databases">
        <authorList>
            <person name="King G.J."/>
            <person name="Bancroft I."/>
            <person name="Baten A."/>
            <person name="Bloomfield J."/>
            <person name="Borpatragohain P."/>
            <person name="He Z."/>
            <person name="Irish N."/>
            <person name="Irwin J."/>
            <person name="Liu K."/>
            <person name="Mauleon R.P."/>
            <person name="Moore J."/>
            <person name="Morris R."/>
            <person name="Ostergaard L."/>
            <person name="Wang B."/>
            <person name="Wells R."/>
        </authorList>
    </citation>
    <scope>NUCLEOTIDE SEQUENCE [LARGE SCALE GENOMIC DNA]</scope>
    <source>
        <strain evidence="2">R-o-18</strain>
        <tissue evidence="2">Leaf</tissue>
    </source>
</reference>
<evidence type="ECO:0000313" key="2">
    <source>
        <dbReference type="EMBL" id="KAG5377874.1"/>
    </source>
</evidence>
<feature type="compositionally biased region" description="Low complexity" evidence="1">
    <location>
        <begin position="153"/>
        <end position="166"/>
    </location>
</feature>
<accession>A0ABQ7KTV9</accession>
<evidence type="ECO:0000313" key="3">
    <source>
        <dbReference type="Proteomes" id="UP000823674"/>
    </source>
</evidence>
<organism evidence="2 3">
    <name type="scientific">Brassica rapa subsp. trilocularis</name>
    <dbReference type="NCBI Taxonomy" id="1813537"/>
    <lineage>
        <taxon>Eukaryota</taxon>
        <taxon>Viridiplantae</taxon>
        <taxon>Streptophyta</taxon>
        <taxon>Embryophyta</taxon>
        <taxon>Tracheophyta</taxon>
        <taxon>Spermatophyta</taxon>
        <taxon>Magnoliopsida</taxon>
        <taxon>eudicotyledons</taxon>
        <taxon>Gunneridae</taxon>
        <taxon>Pentapetalae</taxon>
        <taxon>rosids</taxon>
        <taxon>malvids</taxon>
        <taxon>Brassicales</taxon>
        <taxon>Brassicaceae</taxon>
        <taxon>Brassiceae</taxon>
        <taxon>Brassica</taxon>
    </lineage>
</organism>
<proteinExistence type="predicted"/>
<feature type="region of interest" description="Disordered" evidence="1">
    <location>
        <begin position="262"/>
        <end position="342"/>
    </location>
</feature>
<name>A0ABQ7KTV9_BRACM</name>
<dbReference type="EMBL" id="JADBGQ010000009">
    <property type="protein sequence ID" value="KAG5377874.1"/>
    <property type="molecule type" value="Genomic_DNA"/>
</dbReference>
<evidence type="ECO:0000256" key="1">
    <source>
        <dbReference type="SAM" id="MobiDB-lite"/>
    </source>
</evidence>
<keyword evidence="3" id="KW-1185">Reference proteome</keyword>